<dbReference type="Proteomes" id="UP000268084">
    <property type="component" value="Chromosome"/>
</dbReference>
<dbReference type="Pfam" id="PF10099">
    <property type="entry name" value="RskA_C"/>
    <property type="match status" value="1"/>
</dbReference>
<dbReference type="AlphaFoldDB" id="A0A3G8ZPB6"/>
<reference evidence="3 4" key="2">
    <citation type="submission" date="2018-12" db="EMBL/GenBank/DDBJ databases">
        <title>Nakamurella antarcticus sp. nov., isolated from Antarctica South Shetland Islands soil.</title>
        <authorList>
            <person name="Peng F."/>
        </authorList>
    </citation>
    <scope>NUCLEOTIDE SEQUENCE [LARGE SCALE GENOMIC DNA]</scope>
    <source>
        <strain evidence="3 4">S14-144</strain>
    </source>
</reference>
<dbReference type="InterPro" id="IPR018764">
    <property type="entry name" value="RskA_C"/>
</dbReference>
<dbReference type="RefSeq" id="WP_124799983.1">
    <property type="nucleotide sequence ID" value="NZ_CP034170.1"/>
</dbReference>
<sequence>MQHLDDDQLIELAIDQLPNTSYPVIHQAALDHLTQCPQCTEALAEWGTAVTIGRAASLHQGSEPAAANVWEAILADIAEGASHAFPDPSTDHGAELPQQRTPLEVVGPPRATKDSGTTERTKVGEIHAGNAGNVVVGLTPKALPRTIAPAPKAAPEPRSRWAVPLLAAAAAAVIASGATYLATRSDSATTATAPSTVEAIADLNPVKQDATPGSLGTADLLSTPDSTEVVVDAVGLPAIAGAYEVWLFGDDGRMVSLGVLHDGHGTFTVPQGISPREYKVLDISNEPADGNPAHSKNSVARGKFA</sequence>
<evidence type="ECO:0000259" key="2">
    <source>
        <dbReference type="Pfam" id="PF10099"/>
    </source>
</evidence>
<reference evidence="3 4" key="1">
    <citation type="submission" date="2018-11" db="EMBL/GenBank/DDBJ databases">
        <authorList>
            <person name="Da X."/>
        </authorList>
    </citation>
    <scope>NUCLEOTIDE SEQUENCE [LARGE SCALE GENOMIC DNA]</scope>
    <source>
        <strain evidence="3 4">S14-144</strain>
    </source>
</reference>
<evidence type="ECO:0000313" key="4">
    <source>
        <dbReference type="Proteomes" id="UP000268084"/>
    </source>
</evidence>
<dbReference type="EMBL" id="CP034170">
    <property type="protein sequence ID" value="AZI59079.1"/>
    <property type="molecule type" value="Genomic_DNA"/>
</dbReference>
<dbReference type="KEGG" id="nak:EH165_13965"/>
<gene>
    <name evidence="3" type="ORF">EH165_13965</name>
</gene>
<accession>A0A3G8ZPB6</accession>
<feature type="domain" description="Anti-sigma K factor RskA C-terminal" evidence="2">
    <location>
        <begin position="167"/>
        <end position="293"/>
    </location>
</feature>
<protein>
    <submittedName>
        <fullName evidence="3">Anti-sigma factor</fullName>
    </submittedName>
</protein>
<name>A0A3G8ZPB6_9ACTN</name>
<dbReference type="OrthoDB" id="4328740at2"/>
<evidence type="ECO:0000256" key="1">
    <source>
        <dbReference type="SAM" id="MobiDB-lite"/>
    </source>
</evidence>
<evidence type="ECO:0000313" key="3">
    <source>
        <dbReference type="EMBL" id="AZI59079.1"/>
    </source>
</evidence>
<organism evidence="3 4">
    <name type="scientific">Nakamurella antarctica</name>
    <dbReference type="NCBI Taxonomy" id="1902245"/>
    <lineage>
        <taxon>Bacteria</taxon>
        <taxon>Bacillati</taxon>
        <taxon>Actinomycetota</taxon>
        <taxon>Actinomycetes</taxon>
        <taxon>Nakamurellales</taxon>
        <taxon>Nakamurellaceae</taxon>
        <taxon>Nakamurella</taxon>
    </lineage>
</organism>
<feature type="region of interest" description="Disordered" evidence="1">
    <location>
        <begin position="284"/>
        <end position="305"/>
    </location>
</feature>
<dbReference type="GO" id="GO:0005886">
    <property type="term" value="C:plasma membrane"/>
    <property type="evidence" value="ECO:0007669"/>
    <property type="project" value="InterPro"/>
</dbReference>
<keyword evidence="4" id="KW-1185">Reference proteome</keyword>
<proteinExistence type="predicted"/>